<name>M7NS73_9BACT</name>
<feature type="transmembrane region" description="Helical" evidence="1">
    <location>
        <begin position="18"/>
        <end position="37"/>
    </location>
</feature>
<dbReference type="PROSITE" id="PS52015">
    <property type="entry name" value="TONB_CTD"/>
    <property type="match status" value="1"/>
</dbReference>
<dbReference type="EMBL" id="AODQ01000004">
    <property type="protein sequence ID" value="EMR04550.1"/>
    <property type="molecule type" value="Genomic_DNA"/>
</dbReference>
<sequence>MQSTEKPKQKTYRQGSGLYFSAGLLLSMVLIITAFEWKSAYQIIDTPIVLIEEPLSEDDFKPVVLPAVPSPPRQSPNIEEVPEITPTMEEPPIEPLLPDDEEPEVNPLEGLFTEGNPFGVETPPTAEVINREAAPVDGYKDFYDYLHKNLRVPEHLLDQRGETRIVISFVVDTDGRITDISLAEGSDKELERQVKRLLEKGPAWAPAWQHDRKVRVRKALPIVIKTNR</sequence>
<dbReference type="STRING" id="1279009.ADICEAN_00308"/>
<keyword evidence="1" id="KW-0812">Transmembrane</keyword>
<evidence type="ECO:0000256" key="1">
    <source>
        <dbReference type="SAM" id="Phobius"/>
    </source>
</evidence>
<evidence type="ECO:0000259" key="2">
    <source>
        <dbReference type="PROSITE" id="PS52015"/>
    </source>
</evidence>
<dbReference type="OrthoDB" id="1039448at2"/>
<dbReference type="Proteomes" id="UP000011910">
    <property type="component" value="Unassembled WGS sequence"/>
</dbReference>
<reference evidence="3 4" key="1">
    <citation type="journal article" date="2013" name="Genome Announc.">
        <title>Draft Genome Sequence of Cesiribacter andamanensis Strain AMV16T, Isolated from a Soil Sample from a Mud Volcano in the Andaman Islands, India.</title>
        <authorList>
            <person name="Shivaji S."/>
            <person name="Ara S."/>
            <person name="Begum Z."/>
            <person name="Srinivas T.N."/>
            <person name="Singh A."/>
            <person name="Kumar Pinnaka A."/>
        </authorList>
    </citation>
    <scope>NUCLEOTIDE SEQUENCE [LARGE SCALE GENOMIC DNA]</scope>
    <source>
        <strain evidence="3 4">AMV16</strain>
    </source>
</reference>
<dbReference type="AlphaFoldDB" id="M7NS73"/>
<organism evidence="3 4">
    <name type="scientific">Cesiribacter andamanensis AMV16</name>
    <dbReference type="NCBI Taxonomy" id="1279009"/>
    <lineage>
        <taxon>Bacteria</taxon>
        <taxon>Pseudomonadati</taxon>
        <taxon>Bacteroidota</taxon>
        <taxon>Cytophagia</taxon>
        <taxon>Cytophagales</taxon>
        <taxon>Cesiribacteraceae</taxon>
        <taxon>Cesiribacter</taxon>
    </lineage>
</organism>
<keyword evidence="4" id="KW-1185">Reference proteome</keyword>
<keyword evidence="1" id="KW-0472">Membrane</keyword>
<dbReference type="InterPro" id="IPR037682">
    <property type="entry name" value="TonB_C"/>
</dbReference>
<evidence type="ECO:0000313" key="3">
    <source>
        <dbReference type="EMBL" id="EMR04550.1"/>
    </source>
</evidence>
<dbReference type="RefSeq" id="WP_009193718.1">
    <property type="nucleotide sequence ID" value="NZ_AODQ01000004.1"/>
</dbReference>
<protein>
    <submittedName>
        <fullName evidence="3">Gram-negative bacterial tonB protein</fullName>
    </submittedName>
</protein>
<keyword evidence="1" id="KW-1133">Transmembrane helix</keyword>
<dbReference type="eggNOG" id="COG0810">
    <property type="taxonomic scope" value="Bacteria"/>
</dbReference>
<proteinExistence type="predicted"/>
<dbReference type="GO" id="GO:0055085">
    <property type="term" value="P:transmembrane transport"/>
    <property type="evidence" value="ECO:0007669"/>
    <property type="project" value="InterPro"/>
</dbReference>
<accession>M7NS73</accession>
<dbReference type="Pfam" id="PF03544">
    <property type="entry name" value="TonB_C"/>
    <property type="match status" value="1"/>
</dbReference>
<feature type="domain" description="TonB C-terminal" evidence="2">
    <location>
        <begin position="137"/>
        <end position="228"/>
    </location>
</feature>
<evidence type="ECO:0000313" key="4">
    <source>
        <dbReference type="Proteomes" id="UP000011910"/>
    </source>
</evidence>
<dbReference type="SUPFAM" id="SSF74653">
    <property type="entry name" value="TolA/TonB C-terminal domain"/>
    <property type="match status" value="1"/>
</dbReference>
<gene>
    <name evidence="3" type="ORF">ADICEAN_00308</name>
</gene>
<dbReference type="Gene3D" id="3.30.1150.10">
    <property type="match status" value="1"/>
</dbReference>
<comment type="caution">
    <text evidence="3">The sequence shown here is derived from an EMBL/GenBank/DDBJ whole genome shotgun (WGS) entry which is preliminary data.</text>
</comment>